<name>A0A518D2X0_9BACT</name>
<dbReference type="PANTHER" id="PTHR43261">
    <property type="entry name" value="TRANSLATION ELONGATION FACTOR G-RELATED"/>
    <property type="match status" value="1"/>
</dbReference>
<dbReference type="Gene3D" id="2.40.30.10">
    <property type="entry name" value="Translation factors"/>
    <property type="match status" value="1"/>
</dbReference>
<dbReference type="InterPro" id="IPR009000">
    <property type="entry name" value="Transl_B-barrel_sf"/>
</dbReference>
<dbReference type="AlphaFoldDB" id="A0A518D2X0"/>
<dbReference type="InterPro" id="IPR031157">
    <property type="entry name" value="G_TR_CS"/>
</dbReference>
<dbReference type="SUPFAM" id="SSF54980">
    <property type="entry name" value="EF-G C-terminal domain-like"/>
    <property type="match status" value="2"/>
</dbReference>
<dbReference type="NCBIfam" id="TIGR00231">
    <property type="entry name" value="small_GTP"/>
    <property type="match status" value="1"/>
</dbReference>
<dbReference type="GO" id="GO:0005525">
    <property type="term" value="F:GTP binding"/>
    <property type="evidence" value="ECO:0007669"/>
    <property type="project" value="UniProtKB-KW"/>
</dbReference>
<dbReference type="SMART" id="SM00838">
    <property type="entry name" value="EFG_C"/>
    <property type="match status" value="1"/>
</dbReference>
<dbReference type="Gene3D" id="3.30.230.10">
    <property type="match status" value="1"/>
</dbReference>
<dbReference type="InterPro" id="IPR041095">
    <property type="entry name" value="EFG_II"/>
</dbReference>
<keyword evidence="3" id="KW-0648">Protein biosynthesis</keyword>
<sequence length="685" mass="74634">MSEPRDLGRLRNLGIIAHIDAGKTTLSERLLFFSGAERRMGEVHEGSTVLDWMPEERRRGITITLAAATVPWRGHALQIVDTPGHVDFSVEVERAMRVLDGAVLVISALAGVQAQSEAVWTEASRHGVPTLTFVNQLDRVGADFLSAVAEIERRFKERAVVLHYPLGEGESFNGFVDLVTERAFVFERGQPREIEVPEDVRDMAGVLRSDLLDFAAEWDDELLAQVIDGETVDPVLLRRALRRATLARQGHLVLCGSAFRNIGIQSLLDAVVDFLPSPLERPLLEAVDPVTGDTHVVAPELDAPALAYVFKVQHVGDDELDFVRAFRGRLRSGGRYFVPRLGREVVIARIVRVHADGGEDVEAIGAGEIGALLGGSELTTGDTLCAPGSPLALESRAFSEPVLTQVLEPELEEGRAALSVALREMCSEDPTLHAREDHDTGQWLLSGMGELHLEVAVRRLLEDYRVEVRTSRPAVAYREAVRSSGRGSGSVERQVGVERVWGRLEVELTPEPDSGRFEVSWGCPAPKDRGLRAAIEEALERSAQVGPRFGFPLIHARATLLEVGAQGGGGEEQAVVQAAGLAMREAMRQATCELLEPLAAFEVDVPGDHASSVLADLASKRAKIGSVVADGDWRRIVGEVPLALLFGYSTAIRSLSQGRARFNLRPSGFRAVSPADQRERGLLWS</sequence>
<dbReference type="GO" id="GO:0032790">
    <property type="term" value="P:ribosome disassembly"/>
    <property type="evidence" value="ECO:0007669"/>
    <property type="project" value="TreeGrafter"/>
</dbReference>
<reference evidence="6 7" key="1">
    <citation type="submission" date="2019-02" db="EMBL/GenBank/DDBJ databases">
        <title>Deep-cultivation of Planctomycetes and their phenomic and genomic characterization uncovers novel biology.</title>
        <authorList>
            <person name="Wiegand S."/>
            <person name="Jogler M."/>
            <person name="Boedeker C."/>
            <person name="Pinto D."/>
            <person name="Vollmers J."/>
            <person name="Rivas-Marin E."/>
            <person name="Kohn T."/>
            <person name="Peeters S.H."/>
            <person name="Heuer A."/>
            <person name="Rast P."/>
            <person name="Oberbeckmann S."/>
            <person name="Bunk B."/>
            <person name="Jeske O."/>
            <person name="Meyerdierks A."/>
            <person name="Storesund J.E."/>
            <person name="Kallscheuer N."/>
            <person name="Luecker S."/>
            <person name="Lage O.M."/>
            <person name="Pohl T."/>
            <person name="Merkel B.J."/>
            <person name="Hornburger P."/>
            <person name="Mueller R.-W."/>
            <person name="Bruemmer F."/>
            <person name="Labrenz M."/>
            <person name="Spormann A.M."/>
            <person name="Op den Camp H."/>
            <person name="Overmann J."/>
            <person name="Amann R."/>
            <person name="Jetten M.S.M."/>
            <person name="Mascher T."/>
            <person name="Medema M.H."/>
            <person name="Devos D.P."/>
            <person name="Kaster A.-K."/>
            <person name="Ovreas L."/>
            <person name="Rohde M."/>
            <person name="Galperin M.Y."/>
            <person name="Jogler C."/>
        </authorList>
    </citation>
    <scope>NUCLEOTIDE SEQUENCE [LARGE SCALE GENOMIC DNA]</scope>
    <source>
        <strain evidence="6 7">Pla163</strain>
    </source>
</reference>
<dbReference type="SUPFAM" id="SSF52540">
    <property type="entry name" value="P-loop containing nucleoside triphosphate hydrolases"/>
    <property type="match status" value="1"/>
</dbReference>
<accession>A0A518D2X0</accession>
<dbReference type="Gene3D" id="3.40.50.300">
    <property type="entry name" value="P-loop containing nucleotide triphosphate hydrolases"/>
    <property type="match status" value="1"/>
</dbReference>
<dbReference type="Pfam" id="PF03764">
    <property type="entry name" value="EFG_IV"/>
    <property type="match status" value="1"/>
</dbReference>
<dbReference type="CDD" id="cd03713">
    <property type="entry name" value="EFG_mtEFG_C"/>
    <property type="match status" value="1"/>
</dbReference>
<evidence type="ECO:0000256" key="4">
    <source>
        <dbReference type="ARBA" id="ARBA00023134"/>
    </source>
</evidence>
<dbReference type="FunFam" id="3.40.50.300:FF:000514">
    <property type="entry name" value="Ribosome-releasing factor 2, mitochondrial"/>
    <property type="match status" value="1"/>
</dbReference>
<dbReference type="PROSITE" id="PS51722">
    <property type="entry name" value="G_TR_2"/>
    <property type="match status" value="1"/>
</dbReference>
<keyword evidence="4" id="KW-0342">GTP-binding</keyword>
<dbReference type="EMBL" id="CP036290">
    <property type="protein sequence ID" value="QDU85795.1"/>
    <property type="molecule type" value="Genomic_DNA"/>
</dbReference>
<organism evidence="6 7">
    <name type="scientific">Rohdeia mirabilis</name>
    <dbReference type="NCBI Taxonomy" id="2528008"/>
    <lineage>
        <taxon>Bacteria</taxon>
        <taxon>Pseudomonadati</taxon>
        <taxon>Planctomycetota</taxon>
        <taxon>Planctomycetia</taxon>
        <taxon>Planctomycetia incertae sedis</taxon>
        <taxon>Rohdeia</taxon>
    </lineage>
</organism>
<evidence type="ECO:0000256" key="1">
    <source>
        <dbReference type="ARBA" id="ARBA00022741"/>
    </source>
</evidence>
<dbReference type="Proteomes" id="UP000319342">
    <property type="component" value="Chromosome"/>
</dbReference>
<evidence type="ECO:0000256" key="2">
    <source>
        <dbReference type="ARBA" id="ARBA00022768"/>
    </source>
</evidence>
<dbReference type="Gene3D" id="3.30.70.870">
    <property type="entry name" value="Elongation Factor G (Translational Gtpase), domain 3"/>
    <property type="match status" value="1"/>
</dbReference>
<dbReference type="Pfam" id="PF14492">
    <property type="entry name" value="EFG_III"/>
    <property type="match status" value="1"/>
</dbReference>
<dbReference type="PRINTS" id="PR00315">
    <property type="entry name" value="ELONGATNFCT"/>
</dbReference>
<dbReference type="Gene3D" id="3.30.70.240">
    <property type="match status" value="1"/>
</dbReference>
<dbReference type="InterPro" id="IPR053905">
    <property type="entry name" value="EF-G-like_DII"/>
</dbReference>
<dbReference type="SMART" id="SM00889">
    <property type="entry name" value="EFG_IV"/>
    <property type="match status" value="1"/>
</dbReference>
<dbReference type="InterPro" id="IPR035647">
    <property type="entry name" value="EFG_III/V"/>
</dbReference>
<keyword evidence="1" id="KW-0547">Nucleotide-binding</keyword>
<keyword evidence="7" id="KW-1185">Reference proteome</keyword>
<dbReference type="Pfam" id="PF00009">
    <property type="entry name" value="GTP_EFTU"/>
    <property type="match status" value="1"/>
</dbReference>
<proteinExistence type="predicted"/>
<dbReference type="InterPro" id="IPR005225">
    <property type="entry name" value="Small_GTP-bd"/>
</dbReference>
<dbReference type="Pfam" id="PF00679">
    <property type="entry name" value="EFG_C"/>
    <property type="match status" value="1"/>
</dbReference>
<dbReference type="InterPro" id="IPR020568">
    <property type="entry name" value="Ribosomal_Su5_D2-typ_SF"/>
</dbReference>
<evidence type="ECO:0000259" key="5">
    <source>
        <dbReference type="PROSITE" id="PS51722"/>
    </source>
</evidence>
<dbReference type="GO" id="GO:0003746">
    <property type="term" value="F:translation elongation factor activity"/>
    <property type="evidence" value="ECO:0007669"/>
    <property type="project" value="UniProtKB-KW"/>
</dbReference>
<dbReference type="PANTHER" id="PTHR43261:SF1">
    <property type="entry name" value="RIBOSOME-RELEASING FACTOR 2, MITOCHONDRIAL"/>
    <property type="match status" value="1"/>
</dbReference>
<evidence type="ECO:0000256" key="3">
    <source>
        <dbReference type="ARBA" id="ARBA00022917"/>
    </source>
</evidence>
<dbReference type="InterPro" id="IPR000795">
    <property type="entry name" value="T_Tr_GTP-bd_dom"/>
</dbReference>
<evidence type="ECO:0000313" key="7">
    <source>
        <dbReference type="Proteomes" id="UP000319342"/>
    </source>
</evidence>
<dbReference type="InterPro" id="IPR035649">
    <property type="entry name" value="EFG_V"/>
</dbReference>
<dbReference type="RefSeq" id="WP_419185953.1">
    <property type="nucleotide sequence ID" value="NZ_CP036290.1"/>
</dbReference>
<dbReference type="InterPro" id="IPR005517">
    <property type="entry name" value="Transl_elong_EFG/EF2_IV"/>
</dbReference>
<evidence type="ECO:0000313" key="6">
    <source>
        <dbReference type="EMBL" id="QDU85795.1"/>
    </source>
</evidence>
<dbReference type="InterPro" id="IPR027417">
    <property type="entry name" value="P-loop_NTPase"/>
</dbReference>
<dbReference type="SUPFAM" id="SSF54211">
    <property type="entry name" value="Ribosomal protein S5 domain 2-like"/>
    <property type="match status" value="1"/>
</dbReference>
<feature type="domain" description="Tr-type G" evidence="5">
    <location>
        <begin position="8"/>
        <end position="279"/>
    </location>
</feature>
<protein>
    <submittedName>
        <fullName evidence="6">Elongation factor G</fullName>
    </submittedName>
</protein>
<keyword evidence="2 6" id="KW-0251">Elongation factor</keyword>
<gene>
    <name evidence="6" type="primary">fusA_3</name>
    <name evidence="6" type="ORF">Pla163_29320</name>
</gene>
<dbReference type="InterPro" id="IPR000640">
    <property type="entry name" value="EFG_V-like"/>
</dbReference>
<dbReference type="GO" id="GO:0003924">
    <property type="term" value="F:GTPase activity"/>
    <property type="evidence" value="ECO:0007669"/>
    <property type="project" value="InterPro"/>
</dbReference>
<dbReference type="PROSITE" id="PS00301">
    <property type="entry name" value="G_TR_1"/>
    <property type="match status" value="1"/>
</dbReference>
<dbReference type="SUPFAM" id="SSF50447">
    <property type="entry name" value="Translation proteins"/>
    <property type="match status" value="1"/>
</dbReference>
<dbReference type="InterPro" id="IPR014721">
    <property type="entry name" value="Ribsml_uS5_D2-typ_fold_subgr"/>
</dbReference>
<dbReference type="Pfam" id="PF22042">
    <property type="entry name" value="EF-G_D2"/>
    <property type="match status" value="1"/>
</dbReference>